<dbReference type="Proteomes" id="UP000593564">
    <property type="component" value="Unassembled WGS sequence"/>
</dbReference>
<proteinExistence type="predicted"/>
<reference evidence="3" key="1">
    <citation type="journal article" date="2020" name="Nat. Commun.">
        <title>Genome assembly of wild tea tree DASZ reveals pedigree and selection history of tea varieties.</title>
        <authorList>
            <person name="Zhang W."/>
            <person name="Zhang Y."/>
            <person name="Qiu H."/>
            <person name="Guo Y."/>
            <person name="Wan H."/>
            <person name="Zhang X."/>
            <person name="Scossa F."/>
            <person name="Alseekh S."/>
            <person name="Zhang Q."/>
            <person name="Wang P."/>
            <person name="Xu L."/>
            <person name="Schmidt M.H."/>
            <person name="Jia X."/>
            <person name="Li D."/>
            <person name="Zhu A."/>
            <person name="Guo F."/>
            <person name="Chen W."/>
            <person name="Ni D."/>
            <person name="Usadel B."/>
            <person name="Fernie A.R."/>
            <person name="Wen W."/>
        </authorList>
    </citation>
    <scope>NUCLEOTIDE SEQUENCE [LARGE SCALE GENOMIC DNA]</scope>
    <source>
        <strain evidence="3">cv. G240</strain>
    </source>
</reference>
<organism evidence="2 3">
    <name type="scientific">Camellia sinensis</name>
    <name type="common">Tea plant</name>
    <name type="synonym">Thea sinensis</name>
    <dbReference type="NCBI Taxonomy" id="4442"/>
    <lineage>
        <taxon>Eukaryota</taxon>
        <taxon>Viridiplantae</taxon>
        <taxon>Streptophyta</taxon>
        <taxon>Embryophyta</taxon>
        <taxon>Tracheophyta</taxon>
        <taxon>Spermatophyta</taxon>
        <taxon>Magnoliopsida</taxon>
        <taxon>eudicotyledons</taxon>
        <taxon>Gunneridae</taxon>
        <taxon>Pentapetalae</taxon>
        <taxon>asterids</taxon>
        <taxon>Ericales</taxon>
        <taxon>Theaceae</taxon>
        <taxon>Camellia</taxon>
    </lineage>
</organism>
<sequence>MRKWAELISDVLVLIAKRIDVVEDYVAFGGVCKSWQVAAVKENFNERGWSHQIPWLMLAQEEEEEEEEERRFVSLRKGSMICKVMRLPEAKGKRCMESLGWFVTISQDGQLNLLHPFSRVQIGLPPVTTLKYYDPDGLISNLIGIQKAVLSLSRPSSMTKPHTHLSEYARLRVQSHNLQCKILKLNP</sequence>
<evidence type="ECO:0000313" key="2">
    <source>
        <dbReference type="EMBL" id="KAF5938646.1"/>
    </source>
</evidence>
<dbReference type="EMBL" id="JACBKZ010000011">
    <property type="protein sequence ID" value="KAF5938646.1"/>
    <property type="molecule type" value="Genomic_DNA"/>
</dbReference>
<dbReference type="PANTHER" id="PTHR44259:SF108">
    <property type="entry name" value="F-BOX PROTEIN SKIP23-LIKE"/>
    <property type="match status" value="1"/>
</dbReference>
<protein>
    <recommendedName>
        <fullName evidence="1">KIB1-4 beta-propeller domain-containing protein</fullName>
    </recommendedName>
</protein>
<reference evidence="2 3" key="2">
    <citation type="submission" date="2020-07" db="EMBL/GenBank/DDBJ databases">
        <title>Genome assembly of wild tea tree DASZ reveals pedigree and selection history of tea varieties.</title>
        <authorList>
            <person name="Zhang W."/>
        </authorList>
    </citation>
    <scope>NUCLEOTIDE SEQUENCE [LARGE SCALE GENOMIC DNA]</scope>
    <source>
        <strain evidence="3">cv. G240</strain>
        <tissue evidence="2">Leaf</tissue>
    </source>
</reference>
<evidence type="ECO:0000313" key="3">
    <source>
        <dbReference type="Proteomes" id="UP000593564"/>
    </source>
</evidence>
<feature type="domain" description="KIB1-4 beta-propeller" evidence="1">
    <location>
        <begin position="84"/>
        <end position="157"/>
    </location>
</feature>
<gene>
    <name evidence="2" type="ORF">HYC85_022905</name>
</gene>
<evidence type="ECO:0000259" key="1">
    <source>
        <dbReference type="Pfam" id="PF03478"/>
    </source>
</evidence>
<accession>A0A7J7GGZ2</accession>
<dbReference type="InterPro" id="IPR005174">
    <property type="entry name" value="KIB1-4_b-propeller"/>
</dbReference>
<dbReference type="Pfam" id="PF03478">
    <property type="entry name" value="Beta-prop_KIB1-4"/>
    <property type="match status" value="1"/>
</dbReference>
<comment type="caution">
    <text evidence="2">The sequence shown here is derived from an EMBL/GenBank/DDBJ whole genome shotgun (WGS) entry which is preliminary data.</text>
</comment>
<dbReference type="AlphaFoldDB" id="A0A7J7GGZ2"/>
<dbReference type="InterPro" id="IPR050942">
    <property type="entry name" value="F-box_BR-signaling"/>
</dbReference>
<name>A0A7J7GGZ2_CAMSI</name>
<keyword evidence="3" id="KW-1185">Reference proteome</keyword>
<dbReference type="PANTHER" id="PTHR44259">
    <property type="entry name" value="OS07G0183000 PROTEIN-RELATED"/>
    <property type="match status" value="1"/>
</dbReference>